<dbReference type="PROSITE" id="PS51704">
    <property type="entry name" value="GP_PDE"/>
    <property type="match status" value="1"/>
</dbReference>
<dbReference type="PANTHER" id="PTHR46211">
    <property type="entry name" value="GLYCEROPHOSPHORYL DIESTER PHOSPHODIESTERASE"/>
    <property type="match status" value="1"/>
</dbReference>
<dbReference type="Gene3D" id="3.20.20.190">
    <property type="entry name" value="Phosphatidylinositol (PI) phosphodiesterase"/>
    <property type="match status" value="1"/>
</dbReference>
<name>A0ABS2AD41_9ACTN</name>
<dbReference type="InterPro" id="IPR017946">
    <property type="entry name" value="PLC-like_Pdiesterase_TIM-brl"/>
</dbReference>
<evidence type="ECO:0000259" key="1">
    <source>
        <dbReference type="PROSITE" id="PS51704"/>
    </source>
</evidence>
<dbReference type="SUPFAM" id="SSF51695">
    <property type="entry name" value="PLC-like phosphodiesterases"/>
    <property type="match status" value="1"/>
</dbReference>
<dbReference type="PROSITE" id="PS50007">
    <property type="entry name" value="PIPLC_X_DOMAIN"/>
    <property type="match status" value="1"/>
</dbReference>
<keyword evidence="3" id="KW-1185">Reference proteome</keyword>
<feature type="domain" description="GP-PDE" evidence="1">
    <location>
        <begin position="1"/>
        <end position="235"/>
    </location>
</feature>
<comment type="caution">
    <text evidence="2">The sequence shown here is derived from an EMBL/GenBank/DDBJ whole genome shotgun (WGS) entry which is preliminary data.</text>
</comment>
<evidence type="ECO:0000313" key="2">
    <source>
        <dbReference type="EMBL" id="MBM2617744.1"/>
    </source>
</evidence>
<dbReference type="PANTHER" id="PTHR46211:SF14">
    <property type="entry name" value="GLYCEROPHOSPHODIESTER PHOSPHODIESTERASE"/>
    <property type="match status" value="1"/>
</dbReference>
<dbReference type="InterPro" id="IPR030395">
    <property type="entry name" value="GP_PDE_dom"/>
</dbReference>
<accession>A0ABS2AD41</accession>
<organism evidence="2 3">
    <name type="scientific">Paractinoplanes ovalisporus</name>
    <dbReference type="NCBI Taxonomy" id="2810368"/>
    <lineage>
        <taxon>Bacteria</taxon>
        <taxon>Bacillati</taxon>
        <taxon>Actinomycetota</taxon>
        <taxon>Actinomycetes</taxon>
        <taxon>Micromonosporales</taxon>
        <taxon>Micromonosporaceae</taxon>
        <taxon>Paractinoplanes</taxon>
    </lineage>
</organism>
<dbReference type="EMBL" id="JAENHP010000005">
    <property type="protein sequence ID" value="MBM2617744.1"/>
    <property type="molecule type" value="Genomic_DNA"/>
</dbReference>
<evidence type="ECO:0000313" key="3">
    <source>
        <dbReference type="Proteomes" id="UP000632138"/>
    </source>
</evidence>
<gene>
    <name evidence="2" type="ORF">JIG36_19490</name>
</gene>
<dbReference type="RefSeq" id="WP_203377747.1">
    <property type="nucleotide sequence ID" value="NZ_JAENHP010000005.1"/>
</dbReference>
<proteinExistence type="predicted"/>
<sequence>MHNVAHRGYSWVAPENTLPAFEAAVRAGATHVEFDVRTTADDVPVVIHDRTLDRTTAGSGHVWDLPYAEVAALDAGAWFSSAYAGVRVPTLTSVLELVTGPELLLEIKPPATRPQIKTILELVTAAGVRDRTIVQSFDPEIVRLVREADPSIRRGLLRLRFEADTLALADELEVVCLNPSTADVLGDPETVASLTARGVAVMPWTANDIAEWEPLTRAGAVGLITDRVAELTGWLAR</sequence>
<dbReference type="Proteomes" id="UP000632138">
    <property type="component" value="Unassembled WGS sequence"/>
</dbReference>
<reference evidence="2 3" key="1">
    <citation type="submission" date="2021-01" db="EMBL/GenBank/DDBJ databases">
        <title>Actinoplanes sp. nov. LDG1-06 isolated from lichen.</title>
        <authorList>
            <person name="Saeng-In P."/>
            <person name="Phongsopitanun W."/>
            <person name="Kanchanasin P."/>
            <person name="Yuki M."/>
            <person name="Kudo T."/>
            <person name="Ohkuma M."/>
            <person name="Tanasupawat S."/>
        </authorList>
    </citation>
    <scope>NUCLEOTIDE SEQUENCE [LARGE SCALE GENOMIC DNA]</scope>
    <source>
        <strain evidence="2 3">LDG1-06</strain>
    </source>
</reference>
<dbReference type="Pfam" id="PF03009">
    <property type="entry name" value="GDPD"/>
    <property type="match status" value="1"/>
</dbReference>
<protein>
    <recommendedName>
        <fullName evidence="1">GP-PDE domain-containing protein</fullName>
    </recommendedName>
</protein>